<protein>
    <submittedName>
        <fullName evidence="1">Uncharacterized protein</fullName>
    </submittedName>
</protein>
<reference evidence="1" key="1">
    <citation type="journal article" date="2015" name="Nature">
        <title>Complex archaea that bridge the gap between prokaryotes and eukaryotes.</title>
        <authorList>
            <person name="Spang A."/>
            <person name="Saw J.H."/>
            <person name="Jorgensen S.L."/>
            <person name="Zaremba-Niedzwiedzka K."/>
            <person name="Martijn J."/>
            <person name="Lind A.E."/>
            <person name="van Eijk R."/>
            <person name="Schleper C."/>
            <person name="Guy L."/>
            <person name="Ettema T.J."/>
        </authorList>
    </citation>
    <scope>NUCLEOTIDE SEQUENCE</scope>
</reference>
<accession>A0A0F9CQ99</accession>
<dbReference type="AlphaFoldDB" id="A0A0F9CQ99"/>
<evidence type="ECO:0000313" key="1">
    <source>
        <dbReference type="EMBL" id="KKL51339.1"/>
    </source>
</evidence>
<name>A0A0F9CQ99_9ZZZZ</name>
<comment type="caution">
    <text evidence="1">The sequence shown here is derived from an EMBL/GenBank/DDBJ whole genome shotgun (WGS) entry which is preliminary data.</text>
</comment>
<proteinExistence type="predicted"/>
<sequence>MKLYCPGCGKEIDETEFMEFNEKCAICYLNEKKVGQEDISNES</sequence>
<gene>
    <name evidence="1" type="ORF">LCGC14_2296490</name>
</gene>
<dbReference type="EMBL" id="LAZR01032286">
    <property type="protein sequence ID" value="KKL51339.1"/>
    <property type="molecule type" value="Genomic_DNA"/>
</dbReference>
<organism evidence="1">
    <name type="scientific">marine sediment metagenome</name>
    <dbReference type="NCBI Taxonomy" id="412755"/>
    <lineage>
        <taxon>unclassified sequences</taxon>
        <taxon>metagenomes</taxon>
        <taxon>ecological metagenomes</taxon>
    </lineage>
</organism>